<evidence type="ECO:0000313" key="3">
    <source>
        <dbReference type="WBParaSite" id="SSLN_0000931001-mRNA-1"/>
    </source>
</evidence>
<dbReference type="GO" id="GO:0005096">
    <property type="term" value="F:GTPase activator activity"/>
    <property type="evidence" value="ECO:0007669"/>
    <property type="project" value="UniProtKB-KW"/>
</dbReference>
<reference evidence="3" key="1">
    <citation type="submission" date="2016-06" db="UniProtKB">
        <authorList>
            <consortium name="WormBaseParasite"/>
        </authorList>
    </citation>
    <scope>IDENTIFICATION</scope>
</reference>
<accession>A0A183SXL8</accession>
<feature type="domain" description="Rab-GAP TBC" evidence="2">
    <location>
        <begin position="20"/>
        <end position="320"/>
    </location>
</feature>
<dbReference type="InterPro" id="IPR035969">
    <property type="entry name" value="Rab-GAP_TBC_sf"/>
</dbReference>
<evidence type="ECO:0000259" key="2">
    <source>
        <dbReference type="PROSITE" id="PS50086"/>
    </source>
</evidence>
<dbReference type="PANTHER" id="PTHR22957">
    <property type="entry name" value="TBC1 DOMAIN FAMILY MEMBER GTPASE-ACTIVATING PROTEIN"/>
    <property type="match status" value="1"/>
</dbReference>
<dbReference type="Gene3D" id="1.10.8.270">
    <property type="entry name" value="putative rabgap domain of human tbc1 domain family member 14 like domains"/>
    <property type="match status" value="1"/>
</dbReference>
<dbReference type="SUPFAM" id="SSF47923">
    <property type="entry name" value="Ypt/Rab-GAP domain of gyp1p"/>
    <property type="match status" value="2"/>
</dbReference>
<dbReference type="Gene3D" id="1.10.10.750">
    <property type="entry name" value="Ypt/Rab-GAP domain of gyp1p, domain 1"/>
    <property type="match status" value="1"/>
</dbReference>
<protein>
    <submittedName>
        <fullName evidence="3">Rab-GAP TBC domain-containing protein</fullName>
    </submittedName>
</protein>
<evidence type="ECO:0000256" key="1">
    <source>
        <dbReference type="ARBA" id="ARBA00022468"/>
    </source>
</evidence>
<dbReference type="WBParaSite" id="SSLN_0000931001-mRNA-1">
    <property type="protein sequence ID" value="SSLN_0000931001-mRNA-1"/>
    <property type="gene ID" value="SSLN_0000931001"/>
</dbReference>
<dbReference type="GO" id="GO:0006886">
    <property type="term" value="P:intracellular protein transport"/>
    <property type="evidence" value="ECO:0007669"/>
    <property type="project" value="TreeGrafter"/>
</dbReference>
<sequence length="335" mass="39436">LLNSPIDIKKLRKECQLGCPDSNGLRSKIWKVLLNYLPLDHSQWNKFLTRSRQEYSNLATEFVASSTNNESNCDDPLSCNPDSDWRKYFDDNEVLLQINKDCRRLYPEFDFFRRSTSYPFHKVYSPSLTITALRNRLDMDVFHSRTMATDITGAKKLLCEKQKHPLCSSYEESDSEFHSQEAHWEVAQRIIFIYCKVNQRSSYVQGMNEVLGPIYYLFANDPDPEWQMYAEADAFYCFNNLMAEIQSNFIRSFDEDIGIGSKMEQMFSLLAEFDPKLAQHLTYLHLEPTHFAFRWITVLLAREFLLPDVLRLWDSILSDEQRFDLVLYICCAMLM</sequence>
<dbReference type="InterPro" id="IPR000195">
    <property type="entry name" value="Rab-GAP-TBC_dom"/>
</dbReference>
<proteinExistence type="predicted"/>
<dbReference type="PANTHER" id="PTHR22957:SF27">
    <property type="entry name" value="TBC1 DOMAIN FAMILY MEMBER 13"/>
    <property type="match status" value="1"/>
</dbReference>
<dbReference type="PROSITE" id="PS50086">
    <property type="entry name" value="TBC_RABGAP"/>
    <property type="match status" value="1"/>
</dbReference>
<organism evidence="3">
    <name type="scientific">Schistocephalus solidus</name>
    <name type="common">Tapeworm</name>
    <dbReference type="NCBI Taxonomy" id="70667"/>
    <lineage>
        <taxon>Eukaryota</taxon>
        <taxon>Metazoa</taxon>
        <taxon>Spiralia</taxon>
        <taxon>Lophotrochozoa</taxon>
        <taxon>Platyhelminthes</taxon>
        <taxon>Cestoda</taxon>
        <taxon>Eucestoda</taxon>
        <taxon>Diphyllobothriidea</taxon>
        <taxon>Diphyllobothriidae</taxon>
        <taxon>Schistocephalus</taxon>
    </lineage>
</organism>
<name>A0A183SXL8_SCHSO</name>
<dbReference type="SMART" id="SM00164">
    <property type="entry name" value="TBC"/>
    <property type="match status" value="1"/>
</dbReference>
<dbReference type="Gene3D" id="1.10.472.80">
    <property type="entry name" value="Ypt/Rab-GAP domain of gyp1p, domain 3"/>
    <property type="match status" value="1"/>
</dbReference>
<keyword evidence="1" id="KW-0343">GTPase activation</keyword>
<dbReference type="AlphaFoldDB" id="A0A183SXL8"/>
<dbReference type="Pfam" id="PF00566">
    <property type="entry name" value="RabGAP-TBC"/>
    <property type="match status" value="1"/>
</dbReference>